<evidence type="ECO:0000256" key="1">
    <source>
        <dbReference type="SAM" id="MobiDB-lite"/>
    </source>
</evidence>
<proteinExistence type="predicted"/>
<gene>
    <name evidence="2" type="ORF">BDV98DRAFT_574773</name>
</gene>
<name>A0A5C3QA01_9AGAR</name>
<dbReference type="AlphaFoldDB" id="A0A5C3QA01"/>
<protein>
    <submittedName>
        <fullName evidence="2">Uncharacterized protein</fullName>
    </submittedName>
</protein>
<feature type="compositionally biased region" description="Polar residues" evidence="1">
    <location>
        <begin position="46"/>
        <end position="68"/>
    </location>
</feature>
<evidence type="ECO:0000313" key="2">
    <source>
        <dbReference type="EMBL" id="TFK97210.1"/>
    </source>
</evidence>
<sequence>MSFCWSGGKLIVSSSGTMLFINTTASPSKTATSINLHRYHSEKTRSGSSQPNPNTAELSPPATSSVDADTSRPRACAYTPRKTPIEGVRLLWRGAAAPPAATLKEDRGNQ</sequence>
<organism evidence="2 3">
    <name type="scientific">Pterulicium gracile</name>
    <dbReference type="NCBI Taxonomy" id="1884261"/>
    <lineage>
        <taxon>Eukaryota</taxon>
        <taxon>Fungi</taxon>
        <taxon>Dikarya</taxon>
        <taxon>Basidiomycota</taxon>
        <taxon>Agaricomycotina</taxon>
        <taxon>Agaricomycetes</taxon>
        <taxon>Agaricomycetidae</taxon>
        <taxon>Agaricales</taxon>
        <taxon>Pleurotineae</taxon>
        <taxon>Pterulaceae</taxon>
        <taxon>Pterulicium</taxon>
    </lineage>
</organism>
<keyword evidence="3" id="KW-1185">Reference proteome</keyword>
<dbReference type="EMBL" id="ML178849">
    <property type="protein sequence ID" value="TFK97210.1"/>
    <property type="molecule type" value="Genomic_DNA"/>
</dbReference>
<evidence type="ECO:0000313" key="3">
    <source>
        <dbReference type="Proteomes" id="UP000305067"/>
    </source>
</evidence>
<accession>A0A5C3QA01</accession>
<reference evidence="2 3" key="1">
    <citation type="journal article" date="2019" name="Nat. Ecol. Evol.">
        <title>Megaphylogeny resolves global patterns of mushroom evolution.</title>
        <authorList>
            <person name="Varga T."/>
            <person name="Krizsan K."/>
            <person name="Foldi C."/>
            <person name="Dima B."/>
            <person name="Sanchez-Garcia M."/>
            <person name="Sanchez-Ramirez S."/>
            <person name="Szollosi G.J."/>
            <person name="Szarkandi J.G."/>
            <person name="Papp V."/>
            <person name="Albert L."/>
            <person name="Andreopoulos W."/>
            <person name="Angelini C."/>
            <person name="Antonin V."/>
            <person name="Barry K.W."/>
            <person name="Bougher N.L."/>
            <person name="Buchanan P."/>
            <person name="Buyck B."/>
            <person name="Bense V."/>
            <person name="Catcheside P."/>
            <person name="Chovatia M."/>
            <person name="Cooper J."/>
            <person name="Damon W."/>
            <person name="Desjardin D."/>
            <person name="Finy P."/>
            <person name="Geml J."/>
            <person name="Haridas S."/>
            <person name="Hughes K."/>
            <person name="Justo A."/>
            <person name="Karasinski D."/>
            <person name="Kautmanova I."/>
            <person name="Kiss B."/>
            <person name="Kocsube S."/>
            <person name="Kotiranta H."/>
            <person name="LaButti K.M."/>
            <person name="Lechner B.E."/>
            <person name="Liimatainen K."/>
            <person name="Lipzen A."/>
            <person name="Lukacs Z."/>
            <person name="Mihaltcheva S."/>
            <person name="Morgado L.N."/>
            <person name="Niskanen T."/>
            <person name="Noordeloos M.E."/>
            <person name="Ohm R.A."/>
            <person name="Ortiz-Santana B."/>
            <person name="Ovrebo C."/>
            <person name="Racz N."/>
            <person name="Riley R."/>
            <person name="Savchenko A."/>
            <person name="Shiryaev A."/>
            <person name="Soop K."/>
            <person name="Spirin V."/>
            <person name="Szebenyi C."/>
            <person name="Tomsovsky M."/>
            <person name="Tulloss R.E."/>
            <person name="Uehling J."/>
            <person name="Grigoriev I.V."/>
            <person name="Vagvolgyi C."/>
            <person name="Papp T."/>
            <person name="Martin F.M."/>
            <person name="Miettinen O."/>
            <person name="Hibbett D.S."/>
            <person name="Nagy L.G."/>
        </authorList>
    </citation>
    <scope>NUCLEOTIDE SEQUENCE [LARGE SCALE GENOMIC DNA]</scope>
    <source>
        <strain evidence="2 3">CBS 309.79</strain>
    </source>
</reference>
<dbReference type="Proteomes" id="UP000305067">
    <property type="component" value="Unassembled WGS sequence"/>
</dbReference>
<feature type="region of interest" description="Disordered" evidence="1">
    <location>
        <begin position="39"/>
        <end position="75"/>
    </location>
</feature>